<protein>
    <submittedName>
        <fullName evidence="1">Uncharacterized protein</fullName>
    </submittedName>
</protein>
<sequence length="95" mass="11316">MIEEKRDQAYAKILDHKGLMMKSYNRKVKPRDFQMGDLVLKKVEVSKHVGKLDLGWEGPFKVTEVKKMRTYKLQDLEGKDLPRPWNVYNLKKFYA</sequence>
<dbReference type="EMBL" id="JACGWJ010000006">
    <property type="protein sequence ID" value="KAL0413600.1"/>
    <property type="molecule type" value="Genomic_DNA"/>
</dbReference>
<comment type="caution">
    <text evidence="1">The sequence shown here is derived from an EMBL/GenBank/DDBJ whole genome shotgun (WGS) entry which is preliminary data.</text>
</comment>
<evidence type="ECO:0000313" key="1">
    <source>
        <dbReference type="EMBL" id="KAL0413600.1"/>
    </source>
</evidence>
<organism evidence="1">
    <name type="scientific">Sesamum radiatum</name>
    <name type="common">Black benniseed</name>
    <dbReference type="NCBI Taxonomy" id="300843"/>
    <lineage>
        <taxon>Eukaryota</taxon>
        <taxon>Viridiplantae</taxon>
        <taxon>Streptophyta</taxon>
        <taxon>Embryophyta</taxon>
        <taxon>Tracheophyta</taxon>
        <taxon>Spermatophyta</taxon>
        <taxon>Magnoliopsida</taxon>
        <taxon>eudicotyledons</taxon>
        <taxon>Gunneridae</taxon>
        <taxon>Pentapetalae</taxon>
        <taxon>asterids</taxon>
        <taxon>lamiids</taxon>
        <taxon>Lamiales</taxon>
        <taxon>Pedaliaceae</taxon>
        <taxon>Sesamum</taxon>
    </lineage>
</organism>
<reference evidence="1" key="1">
    <citation type="submission" date="2020-06" db="EMBL/GenBank/DDBJ databases">
        <authorList>
            <person name="Li T."/>
            <person name="Hu X."/>
            <person name="Zhang T."/>
            <person name="Song X."/>
            <person name="Zhang H."/>
            <person name="Dai N."/>
            <person name="Sheng W."/>
            <person name="Hou X."/>
            <person name="Wei L."/>
        </authorList>
    </citation>
    <scope>NUCLEOTIDE SEQUENCE</scope>
    <source>
        <strain evidence="1">G02</strain>
        <tissue evidence="1">Leaf</tissue>
    </source>
</reference>
<gene>
    <name evidence="1" type="ORF">Sradi_1561700</name>
</gene>
<dbReference type="AlphaFoldDB" id="A0AAW2U9K8"/>
<name>A0AAW2U9K8_SESRA</name>
<reference evidence="1" key="2">
    <citation type="journal article" date="2024" name="Plant">
        <title>Genomic evolution and insights into agronomic trait innovations of Sesamum species.</title>
        <authorList>
            <person name="Miao H."/>
            <person name="Wang L."/>
            <person name="Qu L."/>
            <person name="Liu H."/>
            <person name="Sun Y."/>
            <person name="Le M."/>
            <person name="Wang Q."/>
            <person name="Wei S."/>
            <person name="Zheng Y."/>
            <person name="Lin W."/>
            <person name="Duan Y."/>
            <person name="Cao H."/>
            <person name="Xiong S."/>
            <person name="Wang X."/>
            <person name="Wei L."/>
            <person name="Li C."/>
            <person name="Ma Q."/>
            <person name="Ju M."/>
            <person name="Zhao R."/>
            <person name="Li G."/>
            <person name="Mu C."/>
            <person name="Tian Q."/>
            <person name="Mei H."/>
            <person name="Zhang T."/>
            <person name="Gao T."/>
            <person name="Zhang H."/>
        </authorList>
    </citation>
    <scope>NUCLEOTIDE SEQUENCE</scope>
    <source>
        <strain evidence="1">G02</strain>
    </source>
</reference>
<accession>A0AAW2U9K8</accession>
<proteinExistence type="predicted"/>